<proteinExistence type="predicted"/>
<dbReference type="Proteomes" id="UP000050961">
    <property type="component" value="Unassembled WGS sequence"/>
</dbReference>
<sequence>MPPKFNVPHCNGIVSTKINTGIKKIRITVNLFGKFMFHSPLFHAALQQFT</sequence>
<name>A0A023CVR5_9LACO</name>
<reference evidence="1 2" key="1">
    <citation type="journal article" date="2015" name="Genome Announc.">
        <title>Expanding the biotechnology potential of lactobacilli through comparative genomics of 213 strains and associated genera.</title>
        <authorList>
            <person name="Sun Z."/>
            <person name="Harris H.M."/>
            <person name="McCann A."/>
            <person name="Guo C."/>
            <person name="Argimon S."/>
            <person name="Zhang W."/>
            <person name="Yang X."/>
            <person name="Jeffery I.B."/>
            <person name="Cooney J.C."/>
            <person name="Kagawa T.F."/>
            <person name="Liu W."/>
            <person name="Song Y."/>
            <person name="Salvetti E."/>
            <person name="Wrobel A."/>
            <person name="Rasinkangas P."/>
            <person name="Parkhill J."/>
            <person name="Rea M.C."/>
            <person name="O'Sullivan O."/>
            <person name="Ritari J."/>
            <person name="Douillard F.P."/>
            <person name="Paul Ross R."/>
            <person name="Yang R."/>
            <person name="Briner A.E."/>
            <person name="Felis G.E."/>
            <person name="de Vos W.M."/>
            <person name="Barrangou R."/>
            <person name="Klaenhammer T.R."/>
            <person name="Caufield P.W."/>
            <person name="Cui Y."/>
            <person name="Zhang H."/>
            <person name="O'Toole P.W."/>
        </authorList>
    </citation>
    <scope>NUCLEOTIDE SEQUENCE [LARGE SCALE GENOMIC DNA]</scope>
    <source>
        <strain evidence="1 2">DSM 21376</strain>
    </source>
</reference>
<dbReference type="STRING" id="1423806.FD15_GL001217"/>
<organism evidence="1 2">
    <name type="scientific">Liquorilactobacillus sucicola DSM 21376 = JCM 15457</name>
    <dbReference type="NCBI Taxonomy" id="1423806"/>
    <lineage>
        <taxon>Bacteria</taxon>
        <taxon>Bacillati</taxon>
        <taxon>Bacillota</taxon>
        <taxon>Bacilli</taxon>
        <taxon>Lactobacillales</taxon>
        <taxon>Lactobacillaceae</taxon>
        <taxon>Liquorilactobacillus</taxon>
    </lineage>
</organism>
<evidence type="ECO:0000313" key="1">
    <source>
        <dbReference type="EMBL" id="KRN06031.1"/>
    </source>
</evidence>
<protein>
    <submittedName>
        <fullName evidence="1">Uncharacterized protein</fullName>
    </submittedName>
</protein>
<accession>A0A023CVR5</accession>
<gene>
    <name evidence="1" type="ORF">FD15_GL001217</name>
</gene>
<evidence type="ECO:0000313" key="2">
    <source>
        <dbReference type="Proteomes" id="UP000050961"/>
    </source>
</evidence>
<dbReference type="EMBL" id="AYZF01000013">
    <property type="protein sequence ID" value="KRN06031.1"/>
    <property type="molecule type" value="Genomic_DNA"/>
</dbReference>
<dbReference type="AlphaFoldDB" id="A0A023CVR5"/>
<keyword evidence="2" id="KW-1185">Reference proteome</keyword>
<comment type="caution">
    <text evidence="1">The sequence shown here is derived from an EMBL/GenBank/DDBJ whole genome shotgun (WGS) entry which is preliminary data.</text>
</comment>